<reference evidence="5" key="2">
    <citation type="submission" date="2023-10" db="EMBL/GenBank/DDBJ databases">
        <authorList>
            <person name="Khurajog B."/>
        </authorList>
    </citation>
    <scope>NUCLEOTIDE SEQUENCE</scope>
    <source>
        <strain evidence="5">BF9</strain>
    </source>
</reference>
<dbReference type="InterPro" id="IPR012337">
    <property type="entry name" value="RNaseH-like_sf"/>
</dbReference>
<dbReference type="InterPro" id="IPR002298">
    <property type="entry name" value="DNA_polymerase_A"/>
</dbReference>
<dbReference type="AlphaFoldDB" id="A0AAW8YID1"/>
<feature type="domain" description="DNA-directed DNA polymerase family A palm" evidence="4">
    <location>
        <begin position="366"/>
        <end position="610"/>
    </location>
</feature>
<dbReference type="EMBL" id="JAWJAV010000004">
    <property type="protein sequence ID" value="MDV2621548.1"/>
    <property type="molecule type" value="Genomic_DNA"/>
</dbReference>
<comment type="catalytic activity">
    <reaction evidence="3">
        <text>DNA(n) + a 2'-deoxyribonucleoside 5'-triphosphate = DNA(n+1) + diphosphate</text>
        <dbReference type="Rhea" id="RHEA:22508"/>
        <dbReference type="Rhea" id="RHEA-COMP:17339"/>
        <dbReference type="Rhea" id="RHEA-COMP:17340"/>
        <dbReference type="ChEBI" id="CHEBI:33019"/>
        <dbReference type="ChEBI" id="CHEBI:61560"/>
        <dbReference type="ChEBI" id="CHEBI:173112"/>
        <dbReference type="EC" id="2.7.7.7"/>
    </reaction>
</comment>
<sequence length="644" mass="72826">MKQISIDIETYSSTNLNQTGVYRYADSDDFELLLFGYAVDLGSVKVVDLTQGEKIPPQIVEALDDPNIIKSAFNAQFERVCLSRFVGHHLKPVGWHCSRVWAATLGLPLSLRDVGTVLGLPRQKITAGKELVHYFCTPCKPTKSNQKRTRNFPYHAPDKWQQFKQYNQRDVEVEMEITQKLEHFPVPKNEWENYWMDQDINDRGIRIDQQLVSNAIKCQEEFHNQYLKMSQQLTGLDNPNSPLQLKDWLNQRGVNTDSLSKASVAQLLQTTTDKVHQVLSLRQLLSKSSVKKYQAMQKSMCQDGRVHGLLQFYGANRTGRWAGRLVQVQNLPRNSMPDLEEARELVKQGSTTVLSMLYDSVPDVLSQLIRTAFIPSQGHHFYVADFSAVEARVIAWLSDEQWRQEAFANNEDIYCASASQMFGVPVVKHGVNGGLRQKGKIAELALGYGGSIGALKAMGATKLGLTEEELLPLVQMWRNASPHIVQFWWDIDRAAKECIKSHLPQATHGMRFIYRSGCMFLRLRSGRYLCYPQPKIGTNRFGSESITFMGINPVKKWGRIETYGAKLVENIVQATSRDLLAEAMRRLEAAGNPVVMHIHDEAVIDAPKDSSLDTIVNIMTEVPSWADGLILNAAGFVSDFYKKD</sequence>
<name>A0AAW8YID1_PEDAC</name>
<evidence type="ECO:0000313" key="6">
    <source>
        <dbReference type="Proteomes" id="UP001280897"/>
    </source>
</evidence>
<proteinExistence type="predicted"/>
<dbReference type="EC" id="2.7.7.7" evidence="1"/>
<dbReference type="KEGG" id="paci:A4V11_03900"/>
<dbReference type="GO" id="GO:0006261">
    <property type="term" value="P:DNA-templated DNA replication"/>
    <property type="evidence" value="ECO:0007669"/>
    <property type="project" value="InterPro"/>
</dbReference>
<dbReference type="GO" id="GO:0003677">
    <property type="term" value="F:DNA binding"/>
    <property type="evidence" value="ECO:0007669"/>
    <property type="project" value="InterPro"/>
</dbReference>
<evidence type="ECO:0000256" key="1">
    <source>
        <dbReference type="ARBA" id="ARBA00012417"/>
    </source>
</evidence>
<dbReference type="RefSeq" id="WP_070366278.1">
    <property type="nucleotide sequence ID" value="NZ_CP015206.1"/>
</dbReference>
<organism evidence="5 6">
    <name type="scientific">Pediococcus acidilactici</name>
    <dbReference type="NCBI Taxonomy" id="1254"/>
    <lineage>
        <taxon>Bacteria</taxon>
        <taxon>Bacillati</taxon>
        <taxon>Bacillota</taxon>
        <taxon>Bacilli</taxon>
        <taxon>Lactobacillales</taxon>
        <taxon>Lactobacillaceae</taxon>
        <taxon>Pediococcus</taxon>
        <taxon>Pediococcus acidilactici group</taxon>
    </lineage>
</organism>
<dbReference type="GO" id="GO:0003887">
    <property type="term" value="F:DNA-directed DNA polymerase activity"/>
    <property type="evidence" value="ECO:0007669"/>
    <property type="project" value="UniProtKB-EC"/>
</dbReference>
<dbReference type="PANTHER" id="PTHR10133">
    <property type="entry name" value="DNA POLYMERASE I"/>
    <property type="match status" value="1"/>
</dbReference>
<gene>
    <name evidence="5" type="ORF">R0G89_07345</name>
</gene>
<dbReference type="PANTHER" id="PTHR10133:SF27">
    <property type="entry name" value="DNA POLYMERASE NU"/>
    <property type="match status" value="1"/>
</dbReference>
<evidence type="ECO:0000256" key="2">
    <source>
        <dbReference type="ARBA" id="ARBA00022705"/>
    </source>
</evidence>
<evidence type="ECO:0000256" key="3">
    <source>
        <dbReference type="ARBA" id="ARBA00049244"/>
    </source>
</evidence>
<dbReference type="Pfam" id="PF00476">
    <property type="entry name" value="DNA_pol_A"/>
    <property type="match status" value="1"/>
</dbReference>
<protein>
    <recommendedName>
        <fullName evidence="1">DNA-directed DNA polymerase</fullName>
        <ecNumber evidence="1">2.7.7.7</ecNumber>
    </recommendedName>
</protein>
<evidence type="ECO:0000259" key="4">
    <source>
        <dbReference type="SMART" id="SM00482"/>
    </source>
</evidence>
<dbReference type="Gene3D" id="1.10.150.20">
    <property type="entry name" value="5' to 3' exonuclease, C-terminal subdomain"/>
    <property type="match status" value="1"/>
</dbReference>
<dbReference type="Proteomes" id="UP001280897">
    <property type="component" value="Unassembled WGS sequence"/>
</dbReference>
<dbReference type="InterPro" id="IPR043502">
    <property type="entry name" value="DNA/RNA_pol_sf"/>
</dbReference>
<dbReference type="SUPFAM" id="SSF53098">
    <property type="entry name" value="Ribonuclease H-like"/>
    <property type="match status" value="1"/>
</dbReference>
<reference evidence="5" key="1">
    <citation type="journal article" date="2023" name="PeerJ">
        <title>Selection and evaluation of lactic acid bacteria from chicken feces in Thailand as potential probiotics.</title>
        <authorList>
            <person name="Khurajog B."/>
            <person name="Disastra Y."/>
            <person name="Lawwyne L.D."/>
            <person name="Sirichokchatchawan W."/>
            <person name="Niyomtham W."/>
            <person name="Yindee J."/>
            <person name="Hampson D.J."/>
            <person name="Prapasarakul N."/>
        </authorList>
    </citation>
    <scope>NUCLEOTIDE SEQUENCE</scope>
    <source>
        <strain evidence="5">BF9</strain>
    </source>
</reference>
<dbReference type="CDD" id="cd08642">
    <property type="entry name" value="DNA_pol_A_pol_I_A"/>
    <property type="match status" value="1"/>
</dbReference>
<dbReference type="InterPro" id="IPR001098">
    <property type="entry name" value="DNA-dir_DNA_pol_A_palm_dom"/>
</dbReference>
<keyword evidence="2" id="KW-0235">DNA replication</keyword>
<dbReference type="SMART" id="SM00482">
    <property type="entry name" value="POLAc"/>
    <property type="match status" value="1"/>
</dbReference>
<dbReference type="GO" id="GO:0006302">
    <property type="term" value="P:double-strand break repair"/>
    <property type="evidence" value="ECO:0007669"/>
    <property type="project" value="TreeGrafter"/>
</dbReference>
<dbReference type="SUPFAM" id="SSF56672">
    <property type="entry name" value="DNA/RNA polymerases"/>
    <property type="match status" value="1"/>
</dbReference>
<accession>A0AAW8YID1</accession>
<comment type="caution">
    <text evidence="5">The sequence shown here is derived from an EMBL/GenBank/DDBJ whole genome shotgun (WGS) entry which is preliminary data.</text>
</comment>
<evidence type="ECO:0000313" key="5">
    <source>
        <dbReference type="EMBL" id="MDV2621548.1"/>
    </source>
</evidence>